<feature type="transmembrane region" description="Helical" evidence="2">
    <location>
        <begin position="20"/>
        <end position="43"/>
    </location>
</feature>
<sequence length="224" mass="23313">MHGPAPAPPPPRPLEPGTVVLLRVVFVGVAVLSLGLLAWVTLLRAALVQRRPGTWWLFGVDAAVTVPLLAVVGSVPESDWRGDAAMAVILLQMAGAVAYYLVVDIRARARSLAAYHPDHARTTQPYGAPAYGASAYGAPGYGAPGYGAPAYGAPGVPHMPGTPATPATPAPYAAPPAAYAAPVRPHRIEQVRAELDELSDYLRRSDGSPGDGHGSRGPREEGRP</sequence>
<gene>
    <name evidence="3" type="ORF">GCM10010361_38650</name>
</gene>
<name>A0ABN1A994_9ACTN</name>
<keyword evidence="2" id="KW-1133">Transmembrane helix</keyword>
<dbReference type="EMBL" id="BAAABY010000027">
    <property type="protein sequence ID" value="GAA0470747.1"/>
    <property type="molecule type" value="Genomic_DNA"/>
</dbReference>
<evidence type="ECO:0008006" key="5">
    <source>
        <dbReference type="Google" id="ProtNLM"/>
    </source>
</evidence>
<comment type="caution">
    <text evidence="3">The sequence shown here is derived from an EMBL/GenBank/DDBJ whole genome shotgun (WGS) entry which is preliminary data.</text>
</comment>
<evidence type="ECO:0000313" key="4">
    <source>
        <dbReference type="Proteomes" id="UP001500909"/>
    </source>
</evidence>
<keyword evidence="4" id="KW-1185">Reference proteome</keyword>
<evidence type="ECO:0000256" key="2">
    <source>
        <dbReference type="SAM" id="Phobius"/>
    </source>
</evidence>
<protein>
    <recommendedName>
        <fullName evidence="5">Integral membrane protein</fullName>
    </recommendedName>
</protein>
<accession>A0ABN1A994</accession>
<feature type="compositionally biased region" description="Basic and acidic residues" evidence="1">
    <location>
        <begin position="195"/>
        <end position="206"/>
    </location>
</feature>
<dbReference type="Proteomes" id="UP001500909">
    <property type="component" value="Unassembled WGS sequence"/>
</dbReference>
<feature type="compositionally biased region" description="Basic and acidic residues" evidence="1">
    <location>
        <begin position="213"/>
        <end position="224"/>
    </location>
</feature>
<organism evidence="3 4">
    <name type="scientific">Streptomyces olivaceiscleroticus</name>
    <dbReference type="NCBI Taxonomy" id="68245"/>
    <lineage>
        <taxon>Bacteria</taxon>
        <taxon>Bacillati</taxon>
        <taxon>Actinomycetota</taxon>
        <taxon>Actinomycetes</taxon>
        <taxon>Kitasatosporales</taxon>
        <taxon>Streptomycetaceae</taxon>
        <taxon>Streptomyces</taxon>
    </lineage>
</organism>
<evidence type="ECO:0000313" key="3">
    <source>
        <dbReference type="EMBL" id="GAA0470747.1"/>
    </source>
</evidence>
<keyword evidence="2" id="KW-0812">Transmembrane</keyword>
<feature type="region of interest" description="Disordered" evidence="1">
    <location>
        <begin position="195"/>
        <end position="224"/>
    </location>
</feature>
<feature type="transmembrane region" description="Helical" evidence="2">
    <location>
        <begin position="84"/>
        <end position="102"/>
    </location>
</feature>
<reference evidence="3 4" key="1">
    <citation type="journal article" date="2019" name="Int. J. Syst. Evol. Microbiol.">
        <title>The Global Catalogue of Microorganisms (GCM) 10K type strain sequencing project: providing services to taxonomists for standard genome sequencing and annotation.</title>
        <authorList>
            <consortium name="The Broad Institute Genomics Platform"/>
            <consortium name="The Broad Institute Genome Sequencing Center for Infectious Disease"/>
            <person name="Wu L."/>
            <person name="Ma J."/>
        </authorList>
    </citation>
    <scope>NUCLEOTIDE SEQUENCE [LARGE SCALE GENOMIC DNA]</scope>
    <source>
        <strain evidence="3 4">JCM 4805</strain>
    </source>
</reference>
<dbReference type="RefSeq" id="WP_346096217.1">
    <property type="nucleotide sequence ID" value="NZ_BAAABY010000027.1"/>
</dbReference>
<keyword evidence="2" id="KW-0472">Membrane</keyword>
<feature type="transmembrane region" description="Helical" evidence="2">
    <location>
        <begin position="55"/>
        <end position="72"/>
    </location>
</feature>
<proteinExistence type="predicted"/>
<evidence type="ECO:0000256" key="1">
    <source>
        <dbReference type="SAM" id="MobiDB-lite"/>
    </source>
</evidence>